<dbReference type="Gene3D" id="3.40.190.10">
    <property type="entry name" value="Periplasmic binding protein-like II"/>
    <property type="match status" value="2"/>
</dbReference>
<evidence type="ECO:0000256" key="2">
    <source>
        <dbReference type="ARBA" id="ARBA00008520"/>
    </source>
</evidence>
<evidence type="ECO:0000256" key="6">
    <source>
        <dbReference type="ARBA" id="ARBA00049753"/>
    </source>
</evidence>
<gene>
    <name evidence="8" type="ORF">FYZ43_09245</name>
    <name evidence="10" type="ORF">HHJ74_03480</name>
    <name evidence="11" type="ORF">HHJ77_04530</name>
    <name evidence="9" type="ORF">HHJ78_05285</name>
    <name evidence="12" type="ORF">NCTC11819_00391</name>
</gene>
<reference evidence="12 13" key="1">
    <citation type="submission" date="2018-06" db="EMBL/GenBank/DDBJ databases">
        <authorList>
            <consortium name="Pathogen Informatics"/>
            <person name="Doyle S."/>
        </authorList>
    </citation>
    <scope>NUCLEOTIDE SEQUENCE [LARGE SCALE GENOMIC DNA]</scope>
    <source>
        <strain evidence="12 13">NCTC11819</strain>
    </source>
</reference>
<evidence type="ECO:0000313" key="17">
    <source>
        <dbReference type="Proteomes" id="UP001209486"/>
    </source>
</evidence>
<comment type="subcellular location">
    <subcellularLocation>
        <location evidence="1">Cell envelope</location>
    </subcellularLocation>
</comment>
<evidence type="ECO:0000256" key="4">
    <source>
        <dbReference type="ARBA" id="ARBA00022729"/>
    </source>
</evidence>
<dbReference type="PANTHER" id="PTHR43649:SF28">
    <property type="entry name" value="BINDING PROTEIN COMPONENT OF ABC SUGAR TRANSPORTER-RELATED"/>
    <property type="match status" value="1"/>
</dbReference>
<dbReference type="InterPro" id="IPR006059">
    <property type="entry name" value="SBP"/>
</dbReference>
<proteinExistence type="inferred from homology"/>
<dbReference type="Proteomes" id="UP000255284">
    <property type="component" value="Unassembled WGS sequence"/>
</dbReference>
<feature type="chain" id="PRO_5044383276" description="Probable sugar-binding periplasmic protein" evidence="7">
    <location>
        <begin position="22"/>
        <end position="434"/>
    </location>
</feature>
<evidence type="ECO:0000313" key="9">
    <source>
        <dbReference type="EMBL" id="NMW64956.1"/>
    </source>
</evidence>
<dbReference type="Proteomes" id="UP001209486">
    <property type="component" value="Unassembled WGS sequence"/>
</dbReference>
<protein>
    <recommendedName>
        <fullName evidence="6">Probable sugar-binding periplasmic protein</fullName>
    </recommendedName>
</protein>
<dbReference type="RefSeq" id="WP_004013004.1">
    <property type="nucleotide sequence ID" value="NZ_CAMPNB010000023.1"/>
</dbReference>
<reference evidence="14 15" key="3">
    <citation type="submission" date="2020-04" db="EMBL/GenBank/DDBJ databases">
        <title>Antimicrobial susceptibility and clonality of vaginal-derived multi-drug resistant Mobiluncus isolates in China.</title>
        <authorList>
            <person name="Zhang X."/>
        </authorList>
    </citation>
    <scope>NUCLEOTIDE SEQUENCE [LARGE SCALE GENOMIC DNA]</scope>
    <source>
        <strain evidence="11 14">12</strain>
        <strain evidence="9 15">13</strain>
        <strain evidence="10 16">7</strain>
    </source>
</reference>
<dbReference type="Pfam" id="PF01547">
    <property type="entry name" value="SBP_bac_1"/>
    <property type="match status" value="1"/>
</dbReference>
<dbReference type="Proteomes" id="UP000582487">
    <property type="component" value="Unassembled WGS sequence"/>
</dbReference>
<reference evidence="8 17" key="2">
    <citation type="submission" date="2019-08" db="EMBL/GenBank/DDBJ databases">
        <title>Comparison of rpoB and gyrB Sequences from Mobiluncus Species and Development of a Multiplex PCR Method for Clinical Detection of Mobiluncus curtisii and Mobiluncus mulieris.</title>
        <authorList>
            <person name="Yang L."/>
            <person name="Shen Y."/>
            <person name="Xu G."/>
            <person name="Shu L.-B."/>
            <person name="Hu J."/>
            <person name="Zhang R."/>
            <person name="Wang Y."/>
            <person name="Zhou H.-W."/>
            <person name="Zhang X."/>
        </authorList>
    </citation>
    <scope>NUCLEOTIDE SEQUENCE [LARGE SCALE GENOMIC DNA]</scope>
    <source>
        <strain evidence="8 17">M26</strain>
    </source>
</reference>
<dbReference type="Proteomes" id="UP000578252">
    <property type="component" value="Unassembled WGS sequence"/>
</dbReference>
<organism evidence="11 14">
    <name type="scientific">Mobiluncus mulieris</name>
    <dbReference type="NCBI Taxonomy" id="2052"/>
    <lineage>
        <taxon>Bacteria</taxon>
        <taxon>Bacillati</taxon>
        <taxon>Actinomycetota</taxon>
        <taxon>Actinomycetes</taxon>
        <taxon>Actinomycetales</taxon>
        <taxon>Actinomycetaceae</taxon>
        <taxon>Mobiluncus</taxon>
    </lineage>
</organism>
<dbReference type="GeneID" id="61167350"/>
<comment type="similarity">
    <text evidence="2">Belongs to the bacterial solute-binding protein 1 family.</text>
</comment>
<evidence type="ECO:0000313" key="16">
    <source>
        <dbReference type="Proteomes" id="UP000582487"/>
    </source>
</evidence>
<dbReference type="Proteomes" id="UP000575397">
    <property type="component" value="Unassembled WGS sequence"/>
</dbReference>
<accession>A0A2J9KPK5</accession>
<name>A0A2J9KPK5_9ACTO</name>
<dbReference type="InterPro" id="IPR050490">
    <property type="entry name" value="Bact_solute-bd_prot1"/>
</dbReference>
<evidence type="ECO:0000256" key="5">
    <source>
        <dbReference type="ARBA" id="ARBA00049629"/>
    </source>
</evidence>
<dbReference type="EMBL" id="JABCUR010000004">
    <property type="protein sequence ID" value="NMW64956.1"/>
    <property type="molecule type" value="Genomic_DNA"/>
</dbReference>
<evidence type="ECO:0000313" key="8">
    <source>
        <dbReference type="EMBL" id="MCU9969563.1"/>
    </source>
</evidence>
<evidence type="ECO:0000256" key="1">
    <source>
        <dbReference type="ARBA" id="ARBA00004196"/>
    </source>
</evidence>
<evidence type="ECO:0000313" key="12">
    <source>
        <dbReference type="EMBL" id="STO15847.1"/>
    </source>
</evidence>
<dbReference type="PANTHER" id="PTHR43649">
    <property type="entry name" value="ARABINOSE-BINDING PROTEIN-RELATED"/>
    <property type="match status" value="1"/>
</dbReference>
<dbReference type="SUPFAM" id="SSF53850">
    <property type="entry name" value="Periplasmic binding protein-like II"/>
    <property type="match status" value="1"/>
</dbReference>
<evidence type="ECO:0000256" key="7">
    <source>
        <dbReference type="SAM" id="SignalP"/>
    </source>
</evidence>
<dbReference type="PROSITE" id="PS51257">
    <property type="entry name" value="PROKAR_LIPOPROTEIN"/>
    <property type="match status" value="1"/>
</dbReference>
<dbReference type="OrthoDB" id="5580590at2"/>
<comment type="function">
    <text evidence="5">Part of a binding-protein-dependent transport system for a sugar.</text>
</comment>
<evidence type="ECO:0000313" key="15">
    <source>
        <dbReference type="Proteomes" id="UP000578252"/>
    </source>
</evidence>
<feature type="signal peptide" evidence="7">
    <location>
        <begin position="1"/>
        <end position="21"/>
    </location>
</feature>
<dbReference type="EMBL" id="UGGQ01000006">
    <property type="protein sequence ID" value="STO15847.1"/>
    <property type="molecule type" value="Genomic_DNA"/>
</dbReference>
<keyword evidence="3" id="KW-0813">Transport</keyword>
<evidence type="ECO:0000313" key="10">
    <source>
        <dbReference type="EMBL" id="NMW92771.1"/>
    </source>
</evidence>
<dbReference type="EMBL" id="VSZY01000018">
    <property type="protein sequence ID" value="MCU9969563.1"/>
    <property type="molecule type" value="Genomic_DNA"/>
</dbReference>
<dbReference type="EMBL" id="JABCUV010000002">
    <property type="protein sequence ID" value="NMW92771.1"/>
    <property type="molecule type" value="Genomic_DNA"/>
</dbReference>
<evidence type="ECO:0000313" key="13">
    <source>
        <dbReference type="Proteomes" id="UP000255284"/>
    </source>
</evidence>
<keyword evidence="4 7" id="KW-0732">Signal</keyword>
<evidence type="ECO:0000313" key="14">
    <source>
        <dbReference type="Proteomes" id="UP000575397"/>
    </source>
</evidence>
<dbReference type="AlphaFoldDB" id="A0A2J9KPK5"/>
<comment type="caution">
    <text evidence="11">The sequence shown here is derived from an EMBL/GenBank/DDBJ whole genome shotgun (WGS) entry which is preliminary data.</text>
</comment>
<evidence type="ECO:0000256" key="3">
    <source>
        <dbReference type="ARBA" id="ARBA00022448"/>
    </source>
</evidence>
<evidence type="ECO:0000313" key="11">
    <source>
        <dbReference type="EMBL" id="NMX03209.1"/>
    </source>
</evidence>
<dbReference type="GO" id="GO:0030313">
    <property type="term" value="C:cell envelope"/>
    <property type="evidence" value="ECO:0007669"/>
    <property type="project" value="UniProtKB-SubCell"/>
</dbReference>
<dbReference type="EMBL" id="JABCUS010000008">
    <property type="protein sequence ID" value="NMX03209.1"/>
    <property type="molecule type" value="Genomic_DNA"/>
</dbReference>
<sequence>MRKLFAAAGAVALALTMTACGSSGGSGDAGKASGDSGADGAKEVGVTTWWSAGSEKDGFEALSKVFKEQHPDITLKNLATSGGGGTNAKQKLAADLAAKNPPDTYQSHAGAELSADIASGYVEDVSSLYDEFKLREAFPKSLIDRLTVDGKIYSVPSNIHRANVVWANPKVMEKAGLDPKNPPKDIKGWIADMEKLKGAGVKFPITVGDTWTQLELLETVLISDLGVDKYNGLMDGKTDWAGADVKAALEDYAKIISYTDPSLYTEDWEPAMKPILEGKSAYNVMGDWAPPAFEHANMEWGKDYVTFPVPGNEGVFDFLADSFTMPVGAKHPEGTKAWLQTISSVEGQIAFNKAKGSIPSRSDLTPEQIKEFSGYQQSAMESFGKDTIVSSIAHGAALPLKATEAMKAALGKFMAAKDVDALQKDFVAAVKSAV</sequence>